<accession>A0A0A0IL98</accession>
<dbReference type="Proteomes" id="UP000030014">
    <property type="component" value="Unassembled WGS sequence"/>
</dbReference>
<evidence type="ECO:0000313" key="2">
    <source>
        <dbReference type="Proteomes" id="UP000030014"/>
    </source>
</evidence>
<comment type="caution">
    <text evidence="1">The sequence shown here is derived from an EMBL/GenBank/DDBJ whole genome shotgun (WGS) entry which is preliminary data.</text>
</comment>
<dbReference type="InterPro" id="IPR009003">
    <property type="entry name" value="Peptidase_S1_PA"/>
</dbReference>
<dbReference type="SUPFAM" id="SSF50494">
    <property type="entry name" value="Trypsin-like serine proteases"/>
    <property type="match status" value="1"/>
</dbReference>
<reference evidence="1 2" key="1">
    <citation type="submission" date="2014-01" db="EMBL/GenBank/DDBJ databases">
        <title>Plasmidome dynamics in the species complex Clostridium novyi sensu lato converts strains of independent lineages into distinctly different pathogens.</title>
        <authorList>
            <person name="Skarin H."/>
            <person name="Segerman B."/>
        </authorList>
    </citation>
    <scope>NUCLEOTIDE SEQUENCE [LARGE SCALE GENOMIC DNA]</scope>
    <source>
        <strain evidence="1 2">DC5</strain>
    </source>
</reference>
<organism evidence="1 2">
    <name type="scientific">Clostridium botulinum C/D str. DC5</name>
    <dbReference type="NCBI Taxonomy" id="1443128"/>
    <lineage>
        <taxon>Bacteria</taxon>
        <taxon>Bacillati</taxon>
        <taxon>Bacillota</taxon>
        <taxon>Clostridia</taxon>
        <taxon>Eubacteriales</taxon>
        <taxon>Clostridiaceae</taxon>
        <taxon>Clostridium</taxon>
    </lineage>
</organism>
<dbReference type="AlphaFoldDB" id="A0A0A0IL98"/>
<dbReference type="InterPro" id="IPR043504">
    <property type="entry name" value="Peptidase_S1_PA_chymotrypsin"/>
</dbReference>
<dbReference type="EMBL" id="JDRY01000022">
    <property type="protein sequence ID" value="KGN00346.1"/>
    <property type="molecule type" value="Genomic_DNA"/>
</dbReference>
<name>A0A0A0IL98_CLOBO</name>
<evidence type="ECO:0008006" key="3">
    <source>
        <dbReference type="Google" id="ProtNLM"/>
    </source>
</evidence>
<gene>
    <name evidence="1" type="ORF">Z955_03980</name>
</gene>
<proteinExistence type="predicted"/>
<sequence>MVCNCCSIDQIISYICENEYQYFFQKKNVVGVGVGYKVKGGFCTNKKSLIVFVSNKISSNELSCNDLIPPLYRGIITDVMESGTIQFQKLTQKSRPVEGGFAIGVEGTMESTTMGCLVTDGKYKYVLTTNHGIVKDQFAIGRNILQPSPQNGGKVPEDIIGTISKFIPLKYKGTFTEPTNLVDCCMIIVLQESLVSPKIHFLNTPPLGVANPELNIDVQKIGSATEKTIGKILSVSATMKLEFNKKDYIFKKQIVTTKMTGDGDSGAIVLNMRNFAVGMAIGGSQSITVVNNMANVLKSLNVNIVTH</sequence>
<dbReference type="Gene3D" id="2.40.10.10">
    <property type="entry name" value="Trypsin-like serine proteases"/>
    <property type="match status" value="1"/>
</dbReference>
<evidence type="ECO:0000313" key="1">
    <source>
        <dbReference type="EMBL" id="KGN00346.1"/>
    </source>
</evidence>
<protein>
    <recommendedName>
        <fullName evidence="3">Peptidase S1 domain-containing protein</fullName>
    </recommendedName>
</protein>
<dbReference type="RefSeq" id="WP_039256959.1">
    <property type="nucleotide sequence ID" value="NZ_JDRY01000022.1"/>
</dbReference>